<keyword evidence="2" id="KW-1003">Cell membrane</keyword>
<comment type="subcellular location">
    <subcellularLocation>
        <location evidence="1">Cell membrane</location>
        <topology evidence="1">Multi-pass membrane protein</topology>
    </subcellularLocation>
</comment>
<feature type="transmembrane region" description="Helical" evidence="8">
    <location>
        <begin position="156"/>
        <end position="179"/>
    </location>
</feature>
<keyword evidence="4" id="KW-0133">Cell shape</keyword>
<dbReference type="InterPro" id="IPR004268">
    <property type="entry name" value="MurJ"/>
</dbReference>
<dbReference type="STRING" id="59919.PMM0261"/>
<feature type="transmembrane region" description="Helical" evidence="8">
    <location>
        <begin position="236"/>
        <end position="256"/>
    </location>
</feature>
<feature type="transmembrane region" description="Helical" evidence="8">
    <location>
        <begin position="316"/>
        <end position="334"/>
    </location>
</feature>
<dbReference type="Proteomes" id="UP000001026">
    <property type="component" value="Chromosome"/>
</dbReference>
<dbReference type="PANTHER" id="PTHR43486">
    <property type="entry name" value="LIPID II FLIPPASE MURJ-RELATED"/>
    <property type="match status" value="1"/>
</dbReference>
<feature type="transmembrane region" description="Helical" evidence="8">
    <location>
        <begin position="21"/>
        <end position="40"/>
    </location>
</feature>
<name>Q7V332_PROMP</name>
<dbReference type="GO" id="GO:0009252">
    <property type="term" value="P:peptidoglycan biosynthetic process"/>
    <property type="evidence" value="ECO:0007669"/>
    <property type="project" value="UniProtKB-KW"/>
</dbReference>
<evidence type="ECO:0000313" key="10">
    <source>
        <dbReference type="Proteomes" id="UP000001026"/>
    </source>
</evidence>
<keyword evidence="5" id="KW-0573">Peptidoglycan synthesis</keyword>
<evidence type="ECO:0000256" key="2">
    <source>
        <dbReference type="ARBA" id="ARBA00022475"/>
    </source>
</evidence>
<feature type="transmembrane region" description="Helical" evidence="8">
    <location>
        <begin position="93"/>
        <end position="115"/>
    </location>
</feature>
<evidence type="ECO:0008006" key="11">
    <source>
        <dbReference type="Google" id="ProtNLM"/>
    </source>
</evidence>
<evidence type="ECO:0000256" key="6">
    <source>
        <dbReference type="ARBA" id="ARBA00022989"/>
    </source>
</evidence>
<feature type="transmembrane region" description="Helical" evidence="8">
    <location>
        <begin position="493"/>
        <end position="511"/>
    </location>
</feature>
<evidence type="ECO:0000256" key="3">
    <source>
        <dbReference type="ARBA" id="ARBA00022692"/>
    </source>
</evidence>
<evidence type="ECO:0000256" key="5">
    <source>
        <dbReference type="ARBA" id="ARBA00022984"/>
    </source>
</evidence>
<feature type="transmembrane region" description="Helical" evidence="8">
    <location>
        <begin position="392"/>
        <end position="413"/>
    </location>
</feature>
<gene>
    <name evidence="9" type="ordered locus">PMM0261</name>
</gene>
<dbReference type="NCBIfam" id="TIGR01695">
    <property type="entry name" value="murJ_mviN"/>
    <property type="match status" value="1"/>
</dbReference>
<feature type="transmembrane region" description="Helical" evidence="8">
    <location>
        <begin position="191"/>
        <end position="215"/>
    </location>
</feature>
<dbReference type="PANTHER" id="PTHR43486:SF1">
    <property type="entry name" value="LIPID II FLIPPASE MURJ-RELATED"/>
    <property type="match status" value="1"/>
</dbReference>
<dbReference type="RefSeq" id="WP_011131898.1">
    <property type="nucleotide sequence ID" value="NC_005072.1"/>
</dbReference>
<feature type="transmembrane region" description="Helical" evidence="8">
    <location>
        <begin position="425"/>
        <end position="447"/>
    </location>
</feature>
<protein>
    <recommendedName>
        <fullName evidence="11">Integral membrane protein MviN</fullName>
    </recommendedName>
</protein>
<dbReference type="PRINTS" id="PR01806">
    <property type="entry name" value="VIRFACTRMVIN"/>
</dbReference>
<proteinExistence type="predicted"/>
<evidence type="ECO:0000256" key="1">
    <source>
        <dbReference type="ARBA" id="ARBA00004651"/>
    </source>
</evidence>
<feature type="transmembrane region" description="Helical" evidence="8">
    <location>
        <begin position="46"/>
        <end position="72"/>
    </location>
</feature>
<keyword evidence="7 8" id="KW-0472">Membrane</keyword>
<evidence type="ECO:0000313" key="9">
    <source>
        <dbReference type="EMBL" id="CAE18720.1"/>
    </source>
</evidence>
<dbReference type="KEGG" id="pmm:PMM0261"/>
<dbReference type="eggNOG" id="COG0728">
    <property type="taxonomic scope" value="Bacteria"/>
</dbReference>
<dbReference type="AlphaFoldDB" id="Q7V332"/>
<evidence type="ECO:0000256" key="8">
    <source>
        <dbReference type="SAM" id="Phobius"/>
    </source>
</evidence>
<keyword evidence="3 8" id="KW-0812">Transmembrane</keyword>
<sequence>MHSYFKNNLASISFATSLSKVAGFIRQIFIAAAFGIGITYDAYNYAYIIPGFLLIIIGGINGPLHNAVVAVLTPLKRRKGGLVLTKVSIKLTLLFFILGVVVYFNSGFLINFIAPNLSDEAKSIATYQLKILTPCIPLSAFIGLSFGALNSRNKFFLSSISPALTSLTTILFISASWIFSHQNTNSNYLVYSGLLAKATLTGTCIQFAIQCWEINKIGLFRFNSAWHLFKNEEKRIFKLIAPATISSGLGQINVFVDMFFASSFQGAASGLAYGNFLIQAPLGVLSNALILPLLPKFSKFNSKQENRNLEKSLISGIEYCFLTTIFLTGFFITFNNQLVQFIFQRGAFNSEAVFLVKNILIAYAAGIPFYLYRDLLVRAYYAIEKPKLPFQLSFAGIILNVFFDWFLVGAPTINYGNLSPYNFGVIGIILSSGIVNLIICIFLTSNFNTYGIKIPKIILLKNFVLISLACSITSTICYAVIKDINVLNPNVWELFILVIGLLAFLIIYFSITKLFGVNKFNPLIKI</sequence>
<dbReference type="GO" id="GO:0005886">
    <property type="term" value="C:plasma membrane"/>
    <property type="evidence" value="ECO:0007669"/>
    <property type="project" value="UniProtKB-SubCell"/>
</dbReference>
<dbReference type="HOGENOM" id="CLU_006797_5_2_3"/>
<feature type="transmembrane region" description="Helical" evidence="8">
    <location>
        <begin position="354"/>
        <end position="372"/>
    </location>
</feature>
<feature type="transmembrane region" description="Helical" evidence="8">
    <location>
        <begin position="127"/>
        <end position="149"/>
    </location>
</feature>
<evidence type="ECO:0000256" key="7">
    <source>
        <dbReference type="ARBA" id="ARBA00023136"/>
    </source>
</evidence>
<dbReference type="EMBL" id="BX548174">
    <property type="protein sequence ID" value="CAE18720.1"/>
    <property type="molecule type" value="Genomic_DNA"/>
</dbReference>
<dbReference type="OrthoDB" id="9804143at2"/>
<reference evidence="9 10" key="1">
    <citation type="journal article" date="2003" name="Nature">
        <title>Genome divergence in two Prochlorococcus ecotypes reflects oceanic niche differentiation.</title>
        <authorList>
            <person name="Rocap G."/>
            <person name="Larimer F.W."/>
            <person name="Lamerdin J.E."/>
            <person name="Malfatti S."/>
            <person name="Chain P."/>
            <person name="Ahlgren N.A."/>
            <person name="Arellano A."/>
            <person name="Coleman M."/>
            <person name="Hauser L."/>
            <person name="Hess W.R."/>
            <person name="Johnson Z.I."/>
            <person name="Land M.L."/>
            <person name="Lindell D."/>
            <person name="Post A.F."/>
            <person name="Regala W."/>
            <person name="Shah M."/>
            <person name="Shaw S.L."/>
            <person name="Steglich C."/>
            <person name="Sullivan M.B."/>
            <person name="Ting C.S."/>
            <person name="Tolonen A."/>
            <person name="Webb E.A."/>
            <person name="Zinser E.R."/>
            <person name="Chisholm S.W."/>
        </authorList>
    </citation>
    <scope>NUCLEOTIDE SEQUENCE [LARGE SCALE GENOMIC DNA]</scope>
    <source>
        <strain evidence="10">CCMP1986 / NIES-2087 / MED4</strain>
    </source>
</reference>
<dbReference type="Pfam" id="PF03023">
    <property type="entry name" value="MurJ"/>
    <property type="match status" value="1"/>
</dbReference>
<feature type="transmembrane region" description="Helical" evidence="8">
    <location>
        <begin position="459"/>
        <end position="481"/>
    </location>
</feature>
<keyword evidence="6 8" id="KW-1133">Transmembrane helix</keyword>
<dbReference type="GO" id="GO:0008360">
    <property type="term" value="P:regulation of cell shape"/>
    <property type="evidence" value="ECO:0007669"/>
    <property type="project" value="UniProtKB-KW"/>
</dbReference>
<accession>Q7V332</accession>
<organism evidence="9 10">
    <name type="scientific">Prochlorococcus marinus subsp. pastoris (strain CCMP1986 / NIES-2087 / MED4)</name>
    <dbReference type="NCBI Taxonomy" id="59919"/>
    <lineage>
        <taxon>Bacteria</taxon>
        <taxon>Bacillati</taxon>
        <taxon>Cyanobacteriota</taxon>
        <taxon>Cyanophyceae</taxon>
        <taxon>Synechococcales</taxon>
        <taxon>Prochlorococcaceae</taxon>
        <taxon>Prochlorococcus</taxon>
    </lineage>
</organism>
<evidence type="ECO:0000256" key="4">
    <source>
        <dbReference type="ARBA" id="ARBA00022960"/>
    </source>
</evidence>
<feature type="transmembrane region" description="Helical" evidence="8">
    <location>
        <begin position="276"/>
        <end position="295"/>
    </location>
</feature>